<name>A0ABS1HFR0_9BACT</name>
<dbReference type="PANTHER" id="PTHR34512">
    <property type="entry name" value="CELL SURFACE PROTEIN"/>
    <property type="match status" value="1"/>
</dbReference>
<keyword evidence="5" id="KW-1185">Reference proteome</keyword>
<dbReference type="EMBL" id="JAENRR010000006">
    <property type="protein sequence ID" value="MBK3516503.1"/>
    <property type="molecule type" value="Genomic_DNA"/>
</dbReference>
<protein>
    <submittedName>
        <fullName evidence="4">PQQ-binding-like beta-propeller repeat protein</fullName>
    </submittedName>
</protein>
<dbReference type="InterPro" id="IPR015943">
    <property type="entry name" value="WD40/YVTN_repeat-like_dom_sf"/>
</dbReference>
<reference evidence="4 5" key="1">
    <citation type="submission" date="2021-01" db="EMBL/GenBank/DDBJ databases">
        <title>Carboxyliciviraga sp.nov., isolated from coastal sediments.</title>
        <authorList>
            <person name="Lu D."/>
            <person name="Zhang T."/>
        </authorList>
    </citation>
    <scope>NUCLEOTIDE SEQUENCE [LARGE SCALE GENOMIC DNA]</scope>
    <source>
        <strain evidence="4 5">N1Y132</strain>
    </source>
</reference>
<gene>
    <name evidence="4" type="ORF">JIV24_04055</name>
</gene>
<feature type="domain" description="Pyrrolo-quinoline quinone repeat" evidence="3">
    <location>
        <begin position="504"/>
        <end position="733"/>
    </location>
</feature>
<dbReference type="SMART" id="SM00248">
    <property type="entry name" value="ANK"/>
    <property type="match status" value="4"/>
</dbReference>
<sequence length="734" mass="82042">MKKASFIISTLIFTFQLSFAQTDIEKLFRAAKVNDVNSIKELIASGVDVNAKSEYGATALTFAADKNNTESIKILLENGADPNARDYFYQSTPFEWSFYENNVEVIALMIKHGANVKVDWLLPNSVRENQTETVKLLLENGAPGASSCIGIAVRIENAEVLKLLLAEATIEQDKLNSALLTAVGMEKHEYVDMLKHAGAVMPKIKKHDRHIKYAGLYADNDTRLKIKNEDNKMLCSFNGDQFYQLQFDSASIFSFQEYPHIKLAFKVVDENAVSVQLINRANKTTFVRFEEALTKEKQVAFKDNTGEVKEVLNWNSFRGVNASGIADGQFPPARWNGEKNLNLKWKTRIPGLSHACPVTWGDKLFLITALGEDTTAEYRVGLYGDVKPVKDDSKHIWKIYCLDKYKGRIIWEKTGFTGIPRVKRHPKATQANSSPVTNGKYVVALFGSEGMVCYNMNGKEIWRKDLGQLDAGWFFESETQWGHAASPIIYKNTVVVQADRSNKSFIASYDLATGKEVWKTDREEISSWGTPSIYYGKNHHEIITNGTKYIKAYKADTGEELWKLGPNSEITVATPVVYKDMVYVTGGYPPVRPIYAIKPGGKGDISIADSLSASEFIKWRHLKGGTYMPSPIAYEGYFYTMANNGMLTCYDAENGERIYRKSIKSGAVTASLVAADGKIYCTSESNGVVVVKAGREFEIIAKNIVGETCLATPAISDRLFIIRAQNNVYCFSRN</sequence>
<evidence type="ECO:0000256" key="1">
    <source>
        <dbReference type="PROSITE-ProRule" id="PRU00023"/>
    </source>
</evidence>
<dbReference type="SUPFAM" id="SSF48403">
    <property type="entry name" value="Ankyrin repeat"/>
    <property type="match status" value="1"/>
</dbReference>
<feature type="chain" id="PRO_5045873897" evidence="2">
    <location>
        <begin position="21"/>
        <end position="734"/>
    </location>
</feature>
<dbReference type="PROSITE" id="PS50297">
    <property type="entry name" value="ANK_REP_REGION"/>
    <property type="match status" value="1"/>
</dbReference>
<comment type="caution">
    <text evidence="4">The sequence shown here is derived from an EMBL/GenBank/DDBJ whole genome shotgun (WGS) entry which is preliminary data.</text>
</comment>
<evidence type="ECO:0000256" key="2">
    <source>
        <dbReference type="SAM" id="SignalP"/>
    </source>
</evidence>
<dbReference type="PANTHER" id="PTHR34512:SF30">
    <property type="entry name" value="OUTER MEMBRANE PROTEIN ASSEMBLY FACTOR BAMB"/>
    <property type="match status" value="1"/>
</dbReference>
<dbReference type="InterPro" id="IPR002110">
    <property type="entry name" value="Ankyrin_rpt"/>
</dbReference>
<proteinExistence type="predicted"/>
<dbReference type="RefSeq" id="WP_200463732.1">
    <property type="nucleotide sequence ID" value="NZ_JAENRR010000006.1"/>
</dbReference>
<dbReference type="InterPro" id="IPR002372">
    <property type="entry name" value="PQQ_rpt_dom"/>
</dbReference>
<dbReference type="Gene3D" id="2.130.10.10">
    <property type="entry name" value="YVTN repeat-like/Quinoprotein amine dehydrogenase"/>
    <property type="match status" value="2"/>
</dbReference>
<dbReference type="Proteomes" id="UP000605676">
    <property type="component" value="Unassembled WGS sequence"/>
</dbReference>
<dbReference type="PROSITE" id="PS50088">
    <property type="entry name" value="ANK_REPEAT"/>
    <property type="match status" value="1"/>
</dbReference>
<evidence type="ECO:0000259" key="3">
    <source>
        <dbReference type="Pfam" id="PF13360"/>
    </source>
</evidence>
<accession>A0ABS1HFR0</accession>
<organism evidence="4 5">
    <name type="scientific">Carboxylicivirga marina</name>
    <dbReference type="NCBI Taxonomy" id="2800988"/>
    <lineage>
        <taxon>Bacteria</taxon>
        <taxon>Pseudomonadati</taxon>
        <taxon>Bacteroidota</taxon>
        <taxon>Bacteroidia</taxon>
        <taxon>Marinilabiliales</taxon>
        <taxon>Marinilabiliaceae</taxon>
        <taxon>Carboxylicivirga</taxon>
    </lineage>
</organism>
<evidence type="ECO:0000313" key="5">
    <source>
        <dbReference type="Proteomes" id="UP000605676"/>
    </source>
</evidence>
<keyword evidence="2" id="KW-0732">Signal</keyword>
<evidence type="ECO:0000313" key="4">
    <source>
        <dbReference type="EMBL" id="MBK3516503.1"/>
    </source>
</evidence>
<dbReference type="SUPFAM" id="SSF50998">
    <property type="entry name" value="Quinoprotein alcohol dehydrogenase-like"/>
    <property type="match status" value="1"/>
</dbReference>
<keyword evidence="1" id="KW-0040">ANK repeat</keyword>
<dbReference type="Pfam" id="PF13360">
    <property type="entry name" value="PQQ_2"/>
    <property type="match status" value="1"/>
</dbReference>
<feature type="signal peptide" evidence="2">
    <location>
        <begin position="1"/>
        <end position="20"/>
    </location>
</feature>
<dbReference type="Pfam" id="PF12796">
    <property type="entry name" value="Ank_2"/>
    <property type="match status" value="1"/>
</dbReference>
<dbReference type="InterPro" id="IPR036770">
    <property type="entry name" value="Ankyrin_rpt-contain_sf"/>
</dbReference>
<dbReference type="InterPro" id="IPR011047">
    <property type="entry name" value="Quinoprotein_ADH-like_sf"/>
</dbReference>
<feature type="repeat" description="ANK" evidence="1">
    <location>
        <begin position="55"/>
        <end position="87"/>
    </location>
</feature>
<dbReference type="Gene3D" id="1.25.40.20">
    <property type="entry name" value="Ankyrin repeat-containing domain"/>
    <property type="match status" value="1"/>
</dbReference>